<keyword evidence="4 10" id="KW-0808">Transferase</keyword>
<dbReference type="Pfam" id="PF13231">
    <property type="entry name" value="PMT_2"/>
    <property type="match status" value="1"/>
</dbReference>
<dbReference type="PANTHER" id="PTHR33908:SF11">
    <property type="entry name" value="MEMBRANE PROTEIN"/>
    <property type="match status" value="1"/>
</dbReference>
<evidence type="ECO:0000256" key="4">
    <source>
        <dbReference type="ARBA" id="ARBA00022679"/>
    </source>
</evidence>
<comment type="caution">
    <text evidence="10">The sequence shown here is derived from an EMBL/GenBank/DDBJ whole genome shotgun (WGS) entry which is preliminary data.</text>
</comment>
<dbReference type="GO" id="GO:0005886">
    <property type="term" value="C:plasma membrane"/>
    <property type="evidence" value="ECO:0007669"/>
    <property type="project" value="UniProtKB-SubCell"/>
</dbReference>
<evidence type="ECO:0000259" key="9">
    <source>
        <dbReference type="Pfam" id="PF13231"/>
    </source>
</evidence>
<dbReference type="OrthoDB" id="8933800at2"/>
<keyword evidence="5 8" id="KW-0812">Transmembrane</keyword>
<dbReference type="RefSeq" id="WP_114483852.1">
    <property type="nucleotide sequence ID" value="NZ_QPJU01000008.1"/>
</dbReference>
<dbReference type="InterPro" id="IPR038731">
    <property type="entry name" value="RgtA/B/C-like"/>
</dbReference>
<evidence type="ECO:0000313" key="10">
    <source>
        <dbReference type="EMBL" id="RCX08576.1"/>
    </source>
</evidence>
<evidence type="ECO:0000256" key="3">
    <source>
        <dbReference type="ARBA" id="ARBA00022676"/>
    </source>
</evidence>
<evidence type="ECO:0000256" key="2">
    <source>
        <dbReference type="ARBA" id="ARBA00022475"/>
    </source>
</evidence>
<proteinExistence type="predicted"/>
<name>A0A369AJW3_9BURK</name>
<comment type="subcellular location">
    <subcellularLocation>
        <location evidence="1">Cell membrane</location>
        <topology evidence="1">Multi-pass membrane protein</topology>
    </subcellularLocation>
</comment>
<reference evidence="10 11" key="1">
    <citation type="submission" date="2018-07" db="EMBL/GenBank/DDBJ databases">
        <title>Genomic Encyclopedia of Type Strains, Phase IV (KMG-IV): sequencing the most valuable type-strain genomes for metagenomic binning, comparative biology and taxonomic classification.</title>
        <authorList>
            <person name="Goeker M."/>
        </authorList>
    </citation>
    <scope>NUCLEOTIDE SEQUENCE [LARGE SCALE GENOMIC DNA]</scope>
    <source>
        <strain evidence="10 11">DSM 100911</strain>
    </source>
</reference>
<organism evidence="10 11">
    <name type="scientific">Extensimonas vulgaris</name>
    <dbReference type="NCBI Taxonomy" id="1031594"/>
    <lineage>
        <taxon>Bacteria</taxon>
        <taxon>Pseudomonadati</taxon>
        <taxon>Pseudomonadota</taxon>
        <taxon>Betaproteobacteria</taxon>
        <taxon>Burkholderiales</taxon>
        <taxon>Comamonadaceae</taxon>
        <taxon>Extensimonas</taxon>
    </lineage>
</organism>
<keyword evidence="3 10" id="KW-0328">Glycosyltransferase</keyword>
<feature type="transmembrane region" description="Helical" evidence="8">
    <location>
        <begin position="250"/>
        <end position="271"/>
    </location>
</feature>
<feature type="transmembrane region" description="Helical" evidence="8">
    <location>
        <begin position="69"/>
        <end position="92"/>
    </location>
</feature>
<evidence type="ECO:0000256" key="7">
    <source>
        <dbReference type="ARBA" id="ARBA00023136"/>
    </source>
</evidence>
<evidence type="ECO:0000313" key="11">
    <source>
        <dbReference type="Proteomes" id="UP000252174"/>
    </source>
</evidence>
<feature type="domain" description="Glycosyltransferase RgtA/B/C/D-like" evidence="9">
    <location>
        <begin position="62"/>
        <end position="223"/>
    </location>
</feature>
<dbReference type="GO" id="GO:0016763">
    <property type="term" value="F:pentosyltransferase activity"/>
    <property type="evidence" value="ECO:0007669"/>
    <property type="project" value="TreeGrafter"/>
</dbReference>
<dbReference type="GO" id="GO:0009103">
    <property type="term" value="P:lipopolysaccharide biosynthetic process"/>
    <property type="evidence" value="ECO:0007669"/>
    <property type="project" value="UniProtKB-ARBA"/>
</dbReference>
<keyword evidence="11" id="KW-1185">Reference proteome</keyword>
<protein>
    <submittedName>
        <fullName evidence="10">Dolichyl-phosphate-mannose-protein mannosyltransferase</fullName>
    </submittedName>
</protein>
<keyword evidence="7 8" id="KW-0472">Membrane</keyword>
<feature type="transmembrane region" description="Helical" evidence="8">
    <location>
        <begin position="206"/>
        <end position="225"/>
    </location>
</feature>
<gene>
    <name evidence="10" type="ORF">DFR45_10876</name>
</gene>
<feature type="transmembrane region" description="Helical" evidence="8">
    <location>
        <begin position="291"/>
        <end position="311"/>
    </location>
</feature>
<keyword evidence="2" id="KW-1003">Cell membrane</keyword>
<accession>A0A369AJW3</accession>
<evidence type="ECO:0000256" key="1">
    <source>
        <dbReference type="ARBA" id="ARBA00004651"/>
    </source>
</evidence>
<dbReference type="EMBL" id="QPJU01000008">
    <property type="protein sequence ID" value="RCX08576.1"/>
    <property type="molecule type" value="Genomic_DNA"/>
</dbReference>
<feature type="transmembrane region" description="Helical" evidence="8">
    <location>
        <begin position="113"/>
        <end position="132"/>
    </location>
</feature>
<dbReference type="InterPro" id="IPR050297">
    <property type="entry name" value="LipidA_mod_glycosyltrf_83"/>
</dbReference>
<feature type="transmembrane region" description="Helical" evidence="8">
    <location>
        <begin position="317"/>
        <end position="335"/>
    </location>
</feature>
<dbReference type="PANTHER" id="PTHR33908">
    <property type="entry name" value="MANNOSYLTRANSFERASE YKCB-RELATED"/>
    <property type="match status" value="1"/>
</dbReference>
<dbReference type="AlphaFoldDB" id="A0A369AJW3"/>
<dbReference type="Proteomes" id="UP000252174">
    <property type="component" value="Unassembled WGS sequence"/>
</dbReference>
<keyword evidence="6 8" id="KW-1133">Transmembrane helix</keyword>
<evidence type="ECO:0000256" key="8">
    <source>
        <dbReference type="SAM" id="Phobius"/>
    </source>
</evidence>
<evidence type="ECO:0000256" key="5">
    <source>
        <dbReference type="ARBA" id="ARBA00022692"/>
    </source>
</evidence>
<evidence type="ECO:0000256" key="6">
    <source>
        <dbReference type="ARBA" id="ARBA00022989"/>
    </source>
</evidence>
<feature type="transmembrane region" description="Helical" evidence="8">
    <location>
        <begin position="162"/>
        <end position="194"/>
    </location>
</feature>
<sequence>MPTASPPLPRTSAWQTPSFQAIFWLIAGFTLLRLCMAATVPLLPQEAYYWTWSRFPDWSYFDHPPLASYMIWLTTAVVGSTVFGVKLAAVVWSLGWNLLWAKLLQDLWGDRRLTFWSLLALNLTLLYEFYGFGPSPDGPLMFFWLATLWAIWRLSVTGQARWWYVAGLCLGLSWLGKYAGALLVPITVLYLLVVPRLRHWLATPHPYLALLLALAVFSPVIVWNLQHDWASIAFQSSRRVGEMDRFKPRFFLLLVFTQFVVLTPYLFWLALRGLGSGVRAALRRTLDAQGWLLLLSALVPLLLFTAVSFRANSKVNWLMPAWWALIVLGLRTLLAQPATQATKLRQLRWGLGSSAALLLALGAAAQVPNLPLPGDLNIWSGWKDAAARIDQIEAELHAQGQKTFVFSPSYKSSSLLWFYNAGQDRTYAQDIYGERALQYDYFPRPDDLRGATGLLVTSDMPQTGIDLDKLRPYFTHIERIAVVESSQLQQDTRRIEIYRCTGYRGHPKGPR</sequence>